<dbReference type="InParanoid" id="L8G439"/>
<keyword evidence="3" id="KW-1185">Reference proteome</keyword>
<dbReference type="Proteomes" id="UP000011064">
    <property type="component" value="Unassembled WGS sequence"/>
</dbReference>
<sequence length="182" mass="19627">MDTACGEGVVREDGSEGRDGTCACGCGECADAADAETEKGGREGEGASACAGSMMSMIACNGWLDVLLYATTRADIVLTPYPPSDDIGLETFAFMGKGHTFGSALPGSWQGPEAPVGWVAVSGVRAETAWRAYMDWIRSRLRETSQLVWMMGKMRHRSAEHSTAETENSWDRTSRKSSQTRR</sequence>
<dbReference type="OrthoDB" id="3439924at2759"/>
<dbReference type="EMBL" id="GL573210">
    <property type="protein sequence ID" value="ELR08040.1"/>
    <property type="molecule type" value="Genomic_DNA"/>
</dbReference>
<dbReference type="HOGENOM" id="CLU_1482620_0_0_1"/>
<organism evidence="2 3">
    <name type="scientific">Pseudogymnoascus destructans (strain ATCC MYA-4855 / 20631-21)</name>
    <name type="common">Bat white-nose syndrome fungus</name>
    <name type="synonym">Geomyces destructans</name>
    <dbReference type="NCBI Taxonomy" id="658429"/>
    <lineage>
        <taxon>Eukaryota</taxon>
        <taxon>Fungi</taxon>
        <taxon>Dikarya</taxon>
        <taxon>Ascomycota</taxon>
        <taxon>Pezizomycotina</taxon>
        <taxon>Leotiomycetes</taxon>
        <taxon>Thelebolales</taxon>
        <taxon>Thelebolaceae</taxon>
        <taxon>Pseudogymnoascus</taxon>
    </lineage>
</organism>
<dbReference type="STRING" id="658429.L8G439"/>
<evidence type="ECO:0000313" key="2">
    <source>
        <dbReference type="EMBL" id="ELR08040.1"/>
    </source>
</evidence>
<feature type="region of interest" description="Disordered" evidence="1">
    <location>
        <begin position="158"/>
        <end position="182"/>
    </location>
</feature>
<dbReference type="AlphaFoldDB" id="L8G439"/>
<accession>L8G439</accession>
<reference evidence="3" key="1">
    <citation type="submission" date="2010-09" db="EMBL/GenBank/DDBJ databases">
        <title>The genome sequence of Geomyces destructans 20631-21.</title>
        <authorList>
            <consortium name="The Broad Institute Genome Sequencing Platform"/>
            <person name="Cuomo C.A."/>
            <person name="Blehert D.S."/>
            <person name="Lorch J.M."/>
            <person name="Young S.K."/>
            <person name="Zeng Q."/>
            <person name="Gargeya S."/>
            <person name="Fitzgerald M."/>
            <person name="Haas B."/>
            <person name="Abouelleil A."/>
            <person name="Alvarado L."/>
            <person name="Arachchi H.M."/>
            <person name="Berlin A."/>
            <person name="Brown A."/>
            <person name="Chapman S.B."/>
            <person name="Chen Z."/>
            <person name="Dunbar C."/>
            <person name="Freedman E."/>
            <person name="Gearin G."/>
            <person name="Gellesch M."/>
            <person name="Goldberg J."/>
            <person name="Griggs A."/>
            <person name="Gujja S."/>
            <person name="Heiman D."/>
            <person name="Howarth C."/>
            <person name="Larson L."/>
            <person name="Lui A."/>
            <person name="MacDonald P.J.P."/>
            <person name="Montmayeur A."/>
            <person name="Murphy C."/>
            <person name="Neiman D."/>
            <person name="Pearson M."/>
            <person name="Priest M."/>
            <person name="Roberts A."/>
            <person name="Saif S."/>
            <person name="Shea T."/>
            <person name="Shenoy N."/>
            <person name="Sisk P."/>
            <person name="Stolte C."/>
            <person name="Sykes S."/>
            <person name="Wortman J."/>
            <person name="Nusbaum C."/>
            <person name="Birren B."/>
        </authorList>
    </citation>
    <scope>NUCLEOTIDE SEQUENCE [LARGE SCALE GENOMIC DNA]</scope>
    <source>
        <strain evidence="3">ATCC MYA-4855 / 20631-21</strain>
    </source>
</reference>
<name>L8G439_PSED2</name>
<feature type="compositionally biased region" description="Basic and acidic residues" evidence="1">
    <location>
        <begin position="158"/>
        <end position="174"/>
    </location>
</feature>
<feature type="region of interest" description="Disordered" evidence="1">
    <location>
        <begin position="1"/>
        <end position="20"/>
    </location>
</feature>
<proteinExistence type="predicted"/>
<gene>
    <name evidence="2" type="ORF">GMDG_02878</name>
</gene>
<dbReference type="VEuPathDB" id="FungiDB:GMDG_02878"/>
<evidence type="ECO:0000313" key="3">
    <source>
        <dbReference type="Proteomes" id="UP000011064"/>
    </source>
</evidence>
<evidence type="ECO:0000256" key="1">
    <source>
        <dbReference type="SAM" id="MobiDB-lite"/>
    </source>
</evidence>
<protein>
    <submittedName>
        <fullName evidence="2">Uncharacterized protein</fullName>
    </submittedName>
</protein>
<feature type="compositionally biased region" description="Basic and acidic residues" evidence="1">
    <location>
        <begin position="9"/>
        <end position="19"/>
    </location>
</feature>